<keyword evidence="2" id="KW-0472">Membrane</keyword>
<feature type="domain" description="DUF7144" evidence="3">
    <location>
        <begin position="28"/>
        <end position="139"/>
    </location>
</feature>
<protein>
    <recommendedName>
        <fullName evidence="3">DUF7144 domain-containing protein</fullName>
    </recommendedName>
</protein>
<dbReference type="Pfam" id="PF23636">
    <property type="entry name" value="DUF7144"/>
    <property type="match status" value="1"/>
</dbReference>
<keyword evidence="2" id="KW-0812">Transmembrane</keyword>
<evidence type="ECO:0000256" key="2">
    <source>
        <dbReference type="SAM" id="Phobius"/>
    </source>
</evidence>
<feature type="transmembrane region" description="Helical" evidence="2">
    <location>
        <begin position="120"/>
        <end position="137"/>
    </location>
</feature>
<gene>
    <name evidence="4" type="ORF">GCM10014713_11530</name>
</gene>
<evidence type="ECO:0000259" key="3">
    <source>
        <dbReference type="Pfam" id="PF23636"/>
    </source>
</evidence>
<accession>A0A918GZ11</accession>
<name>A0A918GZ11_9ACTN</name>
<proteinExistence type="predicted"/>
<feature type="transmembrane region" description="Helical" evidence="2">
    <location>
        <begin position="20"/>
        <end position="41"/>
    </location>
</feature>
<evidence type="ECO:0000256" key="1">
    <source>
        <dbReference type="SAM" id="MobiDB-lite"/>
    </source>
</evidence>
<evidence type="ECO:0000313" key="4">
    <source>
        <dbReference type="EMBL" id="GGT20439.1"/>
    </source>
</evidence>
<feature type="region of interest" description="Disordered" evidence="1">
    <location>
        <begin position="147"/>
        <end position="170"/>
    </location>
</feature>
<feature type="compositionally biased region" description="Pro residues" evidence="1">
    <location>
        <begin position="157"/>
        <end position="170"/>
    </location>
</feature>
<dbReference type="RefSeq" id="WP_019888004.1">
    <property type="nucleotide sequence ID" value="NZ_BMQQ01000003.1"/>
</dbReference>
<keyword evidence="5" id="KW-1185">Reference proteome</keyword>
<feature type="transmembrane region" description="Helical" evidence="2">
    <location>
        <begin position="62"/>
        <end position="89"/>
    </location>
</feature>
<evidence type="ECO:0000313" key="5">
    <source>
        <dbReference type="Proteomes" id="UP000619486"/>
    </source>
</evidence>
<comment type="caution">
    <text evidence="4">The sequence shown here is derived from an EMBL/GenBank/DDBJ whole genome shotgun (WGS) entry which is preliminary data.</text>
</comment>
<sequence length="170" mass="17888">MTQNTAPSPPPGAPGPSPATTGWAAGGTLFAGVLMTVVGILDVIQGIAAIAKDDVYTRIGDYVFAFNLTAWGVIHLVLGIVIAVAGWGILTGKEWGRALGIALAALHIVEQFLWLPYHPVWAIFAMALSVFVIWALATDTTFTDHTRDATATRAPRGRPPTPGTYPGPKT</sequence>
<organism evidence="4 5">
    <name type="scientific">Streptomyces purpureus</name>
    <dbReference type="NCBI Taxonomy" id="1951"/>
    <lineage>
        <taxon>Bacteria</taxon>
        <taxon>Bacillati</taxon>
        <taxon>Actinomycetota</taxon>
        <taxon>Actinomycetes</taxon>
        <taxon>Kitasatosporales</taxon>
        <taxon>Streptomycetaceae</taxon>
        <taxon>Streptomyces</taxon>
    </lineage>
</organism>
<keyword evidence="2" id="KW-1133">Transmembrane helix</keyword>
<dbReference type="Proteomes" id="UP000619486">
    <property type="component" value="Unassembled WGS sequence"/>
</dbReference>
<dbReference type="AlphaFoldDB" id="A0A918GZ11"/>
<reference evidence="4" key="1">
    <citation type="journal article" date="2014" name="Int. J. Syst. Evol. Microbiol.">
        <title>Complete genome sequence of Corynebacterium casei LMG S-19264T (=DSM 44701T), isolated from a smear-ripened cheese.</title>
        <authorList>
            <consortium name="US DOE Joint Genome Institute (JGI-PGF)"/>
            <person name="Walter F."/>
            <person name="Albersmeier A."/>
            <person name="Kalinowski J."/>
            <person name="Ruckert C."/>
        </authorList>
    </citation>
    <scope>NUCLEOTIDE SEQUENCE</scope>
    <source>
        <strain evidence="4">JCM 3172</strain>
    </source>
</reference>
<reference evidence="4" key="2">
    <citation type="submission" date="2020-09" db="EMBL/GenBank/DDBJ databases">
        <authorList>
            <person name="Sun Q."/>
            <person name="Ohkuma M."/>
        </authorList>
    </citation>
    <scope>NUCLEOTIDE SEQUENCE</scope>
    <source>
        <strain evidence="4">JCM 3172</strain>
    </source>
</reference>
<dbReference type="InterPro" id="IPR055568">
    <property type="entry name" value="DUF7144"/>
</dbReference>
<dbReference type="EMBL" id="BMQQ01000003">
    <property type="protein sequence ID" value="GGT20439.1"/>
    <property type="molecule type" value="Genomic_DNA"/>
</dbReference>